<dbReference type="PROSITE" id="PS00798">
    <property type="entry name" value="ALDOKETO_REDUCTASE_1"/>
    <property type="match status" value="1"/>
</dbReference>
<dbReference type="PANTHER" id="PTHR43827:SF3">
    <property type="entry name" value="NADP-DEPENDENT OXIDOREDUCTASE DOMAIN-CONTAINING PROTEIN"/>
    <property type="match status" value="1"/>
</dbReference>
<keyword evidence="3" id="KW-0560">Oxidoreductase</keyword>
<dbReference type="Gene3D" id="3.20.20.100">
    <property type="entry name" value="NADP-dependent oxidoreductase domain"/>
    <property type="match status" value="1"/>
</dbReference>
<dbReference type="PROSITE" id="PS50890">
    <property type="entry name" value="PUA"/>
    <property type="match status" value="1"/>
</dbReference>
<dbReference type="AlphaFoldDB" id="D2RSZ4"/>
<evidence type="ECO:0000256" key="3">
    <source>
        <dbReference type="ARBA" id="ARBA00023002"/>
    </source>
</evidence>
<evidence type="ECO:0000313" key="6">
    <source>
        <dbReference type="Proteomes" id="UP000001903"/>
    </source>
</evidence>
<feature type="domain" description="NADP-dependent oxidoreductase" evidence="4">
    <location>
        <begin position="29"/>
        <end position="270"/>
    </location>
</feature>
<dbReference type="InterPro" id="IPR023210">
    <property type="entry name" value="NADP_OxRdtase_dom"/>
</dbReference>
<dbReference type="PIRSF" id="PIRSF000097">
    <property type="entry name" value="AKR"/>
    <property type="match status" value="1"/>
</dbReference>
<dbReference type="HOGENOM" id="CLU_023205_0_1_2"/>
<dbReference type="InterPro" id="IPR018170">
    <property type="entry name" value="Aldo/ket_reductase_CS"/>
</dbReference>
<dbReference type="STRING" id="543526.Htur_1990"/>
<protein>
    <submittedName>
        <fullName evidence="5">Aldo/keto reductase</fullName>
    </submittedName>
</protein>
<sequence length="286" mass="30960">MAPDVKNRAMRETASTATVTAGGAEIPVLGFGTARMTGDECRRAVETALEVGYRHVDTAQMYDNERAVGEALAASDVDREDVFVVTKVHPDNAARDDVLESTRESLERLGLEAVDLLLLHAPSDRAPLEETLTAMNDLQDEGAVDHVGVSNFSVEQLESARELSETPIVANQVKYHPYHHQDDLLEYCVEHDVCLTAYSPLAEGTVPGDDRLAEIGDPSGKSASQVALRWLVQQPSVAAIPKASSREHIEANADIFDFELSDDELAAVADVGDGLWDQLAVTLGLR</sequence>
<dbReference type="eggNOG" id="arCOG01619">
    <property type="taxonomic scope" value="Archaea"/>
</dbReference>
<dbReference type="GO" id="GO:1990002">
    <property type="term" value="F:methylglyoxal reductase (NADPH) (acetol producing) activity"/>
    <property type="evidence" value="ECO:0007669"/>
    <property type="project" value="TreeGrafter"/>
</dbReference>
<dbReference type="PRINTS" id="PR00069">
    <property type="entry name" value="ALDKETRDTASE"/>
</dbReference>
<comment type="similarity">
    <text evidence="1">Belongs to the aldo/keto reductase family.</text>
</comment>
<dbReference type="GO" id="GO:0051596">
    <property type="term" value="P:methylglyoxal catabolic process"/>
    <property type="evidence" value="ECO:0007669"/>
    <property type="project" value="TreeGrafter"/>
</dbReference>
<dbReference type="Pfam" id="PF00248">
    <property type="entry name" value="Aldo_ket_red"/>
    <property type="match status" value="1"/>
</dbReference>
<accession>D2RSZ4</accession>
<dbReference type="KEGG" id="htu:Htur_1990"/>
<proteinExistence type="inferred from homology"/>
<dbReference type="InterPro" id="IPR020471">
    <property type="entry name" value="AKR"/>
</dbReference>
<dbReference type="PANTHER" id="PTHR43827">
    <property type="entry name" value="2,5-DIKETO-D-GLUCONIC ACID REDUCTASE"/>
    <property type="match status" value="1"/>
</dbReference>
<keyword evidence="2" id="KW-0521">NADP</keyword>
<evidence type="ECO:0000256" key="2">
    <source>
        <dbReference type="ARBA" id="ARBA00022857"/>
    </source>
</evidence>
<organism evidence="5 6">
    <name type="scientific">Haloterrigena turkmenica (strain ATCC 51198 / DSM 5511 / JCM 9101 / NCIMB 13204 / VKM B-1734 / 4k)</name>
    <name type="common">Halococcus turkmenicus</name>
    <dbReference type="NCBI Taxonomy" id="543526"/>
    <lineage>
        <taxon>Archaea</taxon>
        <taxon>Methanobacteriati</taxon>
        <taxon>Methanobacteriota</taxon>
        <taxon>Stenosarchaea group</taxon>
        <taxon>Halobacteria</taxon>
        <taxon>Halobacteriales</taxon>
        <taxon>Natrialbaceae</taxon>
        <taxon>Haloterrigena</taxon>
    </lineage>
</organism>
<dbReference type="Proteomes" id="UP000001903">
    <property type="component" value="Chromosome"/>
</dbReference>
<dbReference type="InterPro" id="IPR036812">
    <property type="entry name" value="NAD(P)_OxRdtase_dom_sf"/>
</dbReference>
<dbReference type="SUPFAM" id="SSF51430">
    <property type="entry name" value="NAD(P)-linked oxidoreductase"/>
    <property type="match status" value="1"/>
</dbReference>
<gene>
    <name evidence="5" type="ordered locus">Htur_1990</name>
</gene>
<name>D2RSZ4_HALTV</name>
<evidence type="ECO:0000313" key="5">
    <source>
        <dbReference type="EMBL" id="ADB60874.1"/>
    </source>
</evidence>
<dbReference type="FunFam" id="3.20.20.100:FF:000002">
    <property type="entry name" value="2,5-diketo-D-gluconic acid reductase A"/>
    <property type="match status" value="1"/>
</dbReference>
<evidence type="ECO:0000259" key="4">
    <source>
        <dbReference type="Pfam" id="PF00248"/>
    </source>
</evidence>
<reference evidence="5 6" key="1">
    <citation type="journal article" date="2010" name="Stand. Genomic Sci.">
        <title>Complete genome sequence of Haloterrigena turkmenica type strain (4k).</title>
        <authorList>
            <person name="Saunders E."/>
            <person name="Tindall B.J."/>
            <person name="Fahnrich R."/>
            <person name="Lapidus A."/>
            <person name="Copeland A."/>
            <person name="Del Rio T.G."/>
            <person name="Lucas S."/>
            <person name="Chen F."/>
            <person name="Tice H."/>
            <person name="Cheng J.F."/>
            <person name="Han C."/>
            <person name="Detter J.C."/>
            <person name="Bruce D."/>
            <person name="Goodwin L."/>
            <person name="Chain P."/>
            <person name="Pitluck S."/>
            <person name="Pati A."/>
            <person name="Ivanova N."/>
            <person name="Mavromatis K."/>
            <person name="Chen A."/>
            <person name="Palaniappan K."/>
            <person name="Land M."/>
            <person name="Hauser L."/>
            <person name="Chang Y.J."/>
            <person name="Jeffries C.D."/>
            <person name="Brettin T."/>
            <person name="Rohde M."/>
            <person name="Goker M."/>
            <person name="Bristow J."/>
            <person name="Eisen J.A."/>
            <person name="Markowitz V."/>
            <person name="Hugenholtz P."/>
            <person name="Klenk H.P."/>
            <person name="Kyrpides N.C."/>
        </authorList>
    </citation>
    <scope>NUCLEOTIDE SEQUENCE [LARGE SCALE GENOMIC DNA]</scope>
    <source>
        <strain evidence="6">ATCC 51198 / DSM 5511 / JCM 9101 / NCIMB 13204 / VKM B-1734 / 4k</strain>
    </source>
</reference>
<evidence type="ECO:0000256" key="1">
    <source>
        <dbReference type="ARBA" id="ARBA00007905"/>
    </source>
</evidence>
<keyword evidence="6" id="KW-1185">Reference proteome</keyword>
<dbReference type="EMBL" id="CP001860">
    <property type="protein sequence ID" value="ADB60874.1"/>
    <property type="molecule type" value="Genomic_DNA"/>
</dbReference>